<sequence length="51" mass="5559">MMKIMSDKLRVCYVTLLCVSKDFSSNIYAMPAPEPAACIPAINVPQGILTL</sequence>
<dbReference type="Proteomes" id="UP000076858">
    <property type="component" value="Unassembled WGS sequence"/>
</dbReference>
<organism evidence="1 2">
    <name type="scientific">Daphnia magna</name>
    <dbReference type="NCBI Taxonomy" id="35525"/>
    <lineage>
        <taxon>Eukaryota</taxon>
        <taxon>Metazoa</taxon>
        <taxon>Ecdysozoa</taxon>
        <taxon>Arthropoda</taxon>
        <taxon>Crustacea</taxon>
        <taxon>Branchiopoda</taxon>
        <taxon>Diplostraca</taxon>
        <taxon>Cladocera</taxon>
        <taxon>Anomopoda</taxon>
        <taxon>Daphniidae</taxon>
        <taxon>Daphnia</taxon>
    </lineage>
</organism>
<comment type="caution">
    <text evidence="1">The sequence shown here is derived from an EMBL/GenBank/DDBJ whole genome shotgun (WGS) entry which is preliminary data.</text>
</comment>
<keyword evidence="2" id="KW-1185">Reference proteome</keyword>
<name>A0A164GXR8_9CRUS</name>
<evidence type="ECO:0000313" key="2">
    <source>
        <dbReference type="Proteomes" id="UP000076858"/>
    </source>
</evidence>
<reference evidence="1 2" key="1">
    <citation type="submission" date="2016-03" db="EMBL/GenBank/DDBJ databases">
        <title>EvidentialGene: Evidence-directed Construction of Genes on Genomes.</title>
        <authorList>
            <person name="Gilbert D.G."/>
            <person name="Choi J.-H."/>
            <person name="Mockaitis K."/>
            <person name="Colbourne J."/>
            <person name="Pfrender M."/>
        </authorList>
    </citation>
    <scope>NUCLEOTIDE SEQUENCE [LARGE SCALE GENOMIC DNA]</scope>
    <source>
        <strain evidence="1 2">Xinb3</strain>
        <tissue evidence="1">Complete organism</tissue>
    </source>
</reference>
<gene>
    <name evidence="1" type="ORF">APZ42_004627</name>
</gene>
<proteinExistence type="predicted"/>
<dbReference type="EMBL" id="LRGB01013510">
    <property type="protein sequence ID" value="KZR99485.1"/>
    <property type="molecule type" value="Genomic_DNA"/>
</dbReference>
<protein>
    <submittedName>
        <fullName evidence="1">Uncharacterized protein</fullName>
    </submittedName>
</protein>
<dbReference type="AlphaFoldDB" id="A0A164GXR8"/>
<accession>A0A164GXR8</accession>
<evidence type="ECO:0000313" key="1">
    <source>
        <dbReference type="EMBL" id="KZR99485.1"/>
    </source>
</evidence>